<feature type="binding site" evidence="9">
    <location>
        <position position="336"/>
    </location>
    <ligand>
        <name>Zn(2+)</name>
        <dbReference type="ChEBI" id="CHEBI:29105"/>
        <note>catalytic</note>
    </ligand>
</feature>
<keyword evidence="2 11" id="KW-0031">Aminopeptidase</keyword>
<dbReference type="EC" id="3.4.11.-" evidence="11"/>
<dbReference type="SUPFAM" id="SSF55486">
    <property type="entry name" value="Metalloproteases ('zincins'), catalytic domain"/>
    <property type="match status" value="1"/>
</dbReference>
<proteinExistence type="inferred from homology"/>
<evidence type="ECO:0000256" key="4">
    <source>
        <dbReference type="ARBA" id="ARBA00022723"/>
    </source>
</evidence>
<keyword evidence="5 11" id="KW-0378">Hydrolase</keyword>
<evidence type="ECO:0000256" key="7">
    <source>
        <dbReference type="ARBA" id="ARBA00023049"/>
    </source>
</evidence>
<dbReference type="FunFam" id="1.10.390.10:FF:000001">
    <property type="entry name" value="Aminopeptidase"/>
    <property type="match status" value="1"/>
</dbReference>
<evidence type="ECO:0000259" key="14">
    <source>
        <dbReference type="Pfam" id="PF17900"/>
    </source>
</evidence>
<dbReference type="PRINTS" id="PR00756">
    <property type="entry name" value="ALADIPTASE"/>
</dbReference>
<dbReference type="GO" id="GO:0016020">
    <property type="term" value="C:membrane"/>
    <property type="evidence" value="ECO:0007669"/>
    <property type="project" value="TreeGrafter"/>
</dbReference>
<gene>
    <name evidence="15" type="ORF">DM01DRAFT_1334964</name>
</gene>
<evidence type="ECO:0000313" key="15">
    <source>
        <dbReference type="EMBL" id="ORX55571.1"/>
    </source>
</evidence>
<sequence length="883" mass="99578">MTDQRQILPTNVKPVHYDLTLQPDLDTFFFQGQANIDLLILEDSNIIVLNARDIKIRSASITCTSLKTETSQPVTSIVCDEKKDLCTFSFVDTLPAQSKAVLHVQFDGILNDQMCGFYRSSYKDADGNTKYIATTQFEATDARRAFPCWDEPSLKATFDITLIVPSHLTALSNTNVISEYAISDQLKQVKYTTTPLMSTYLVAFVVGPFEYIEAFTTGEHNGQPVRTRVYTLPGLAEQGRHALSVCTTALEYFAETFGVPYPLPKLDMVAINSFEAGAMENWGLITYRTVSLLFDEKQSSIVSKKRTAYVVCHELAHQWFGNLVTMKWWNELWLNESFATWVGWLAVDNIFPDWDVWTSFVNEDMPRALNLDALRSSHPIEVAVNDPAEIHQIFDAISYYKGASVIRMLSTWLGVDTFLAGVRRYVRRHKFSNASTNDLWVALSEEAGVDVSQFMDLWTKRIGYPALNVSVLPENKIKVIQSRYLSTGDLQVAEDVTNWWVPLGILSPTGVEMNTLTEKCQEFSVPDGGLFKLNAGQTAVYRVNYPLQLIRALAEEVKKGPHGMLTNTADRVGLIADAGNLSVSGEQETTAFLELALAFVNEENYFVWSQLSTHLSNILGVWYQEPEHVRNGLKALRRHLFAPVARRLGWEFADTDEYLTNILRVLALTNAGRSNDMEIVQEAKHRFARFVAGDIDALHPNVRGPVYGIVLSNASSIEEELACWEHILEIYRNESLPTDQRLIALNALGGAKSEALISRYMLMSLDEKEVRSQDTIYVFGSLAANPDARQLFWQFFSENYDLLRNKFSKAPSLFAAAIRSVVTGFSSLEQLDQVEAFFADKDTKSYIRPLQQTLESARVNAKWLLRSKHNVAQWVQANAQQFA</sequence>
<feature type="domain" description="Peptidase M1 membrane alanine aminopeptidase" evidence="12">
    <location>
        <begin position="242"/>
        <end position="458"/>
    </location>
</feature>
<dbReference type="EMBL" id="MCGT01000011">
    <property type="protein sequence ID" value="ORX55571.1"/>
    <property type="molecule type" value="Genomic_DNA"/>
</dbReference>
<dbReference type="GO" id="GO:0005737">
    <property type="term" value="C:cytoplasm"/>
    <property type="evidence" value="ECO:0007669"/>
    <property type="project" value="TreeGrafter"/>
</dbReference>
<keyword evidence="16" id="KW-1185">Reference proteome</keyword>
<dbReference type="Pfam" id="PF11838">
    <property type="entry name" value="ERAP1_C"/>
    <property type="match status" value="1"/>
</dbReference>
<feature type="domain" description="Aminopeptidase N-like N-terminal" evidence="14">
    <location>
        <begin position="13"/>
        <end position="201"/>
    </location>
</feature>
<evidence type="ECO:0000256" key="11">
    <source>
        <dbReference type="RuleBase" id="RU364040"/>
    </source>
</evidence>
<dbReference type="GO" id="GO:0070006">
    <property type="term" value="F:metalloaminopeptidase activity"/>
    <property type="evidence" value="ECO:0007669"/>
    <property type="project" value="TreeGrafter"/>
</dbReference>
<organism evidence="15 16">
    <name type="scientific">Hesseltinella vesiculosa</name>
    <dbReference type="NCBI Taxonomy" id="101127"/>
    <lineage>
        <taxon>Eukaryota</taxon>
        <taxon>Fungi</taxon>
        <taxon>Fungi incertae sedis</taxon>
        <taxon>Mucoromycota</taxon>
        <taxon>Mucoromycotina</taxon>
        <taxon>Mucoromycetes</taxon>
        <taxon>Mucorales</taxon>
        <taxon>Cunninghamellaceae</taxon>
        <taxon>Hesseltinella</taxon>
    </lineage>
</organism>
<evidence type="ECO:0000256" key="10">
    <source>
        <dbReference type="PIRSR" id="PIRSR634016-4"/>
    </source>
</evidence>
<dbReference type="GO" id="GO:0042277">
    <property type="term" value="F:peptide binding"/>
    <property type="evidence" value="ECO:0007669"/>
    <property type="project" value="TreeGrafter"/>
</dbReference>
<accession>A0A1X2GJW7</accession>
<dbReference type="InterPro" id="IPR034016">
    <property type="entry name" value="M1_APN-typ"/>
</dbReference>
<feature type="active site" description="Proton acceptor" evidence="8">
    <location>
        <position position="314"/>
    </location>
</feature>
<evidence type="ECO:0000259" key="13">
    <source>
        <dbReference type="Pfam" id="PF11838"/>
    </source>
</evidence>
<dbReference type="InterPro" id="IPR027268">
    <property type="entry name" value="Peptidase_M4/M1_CTD_sf"/>
</dbReference>
<evidence type="ECO:0000256" key="6">
    <source>
        <dbReference type="ARBA" id="ARBA00022833"/>
    </source>
</evidence>
<dbReference type="CDD" id="cd09601">
    <property type="entry name" value="M1_APN-Q_like"/>
    <property type="match status" value="1"/>
</dbReference>
<keyword evidence="6 9" id="KW-0862">Zinc</keyword>
<feature type="domain" description="ERAP1-like C-terminal" evidence="13">
    <location>
        <begin position="530"/>
        <end position="858"/>
    </location>
</feature>
<dbReference type="InterPro" id="IPR042097">
    <property type="entry name" value="Aminopeptidase_N-like_N_sf"/>
</dbReference>
<dbReference type="Gene3D" id="2.60.40.1910">
    <property type="match status" value="1"/>
</dbReference>
<comment type="cofactor">
    <cofactor evidence="9 11">
        <name>Zn(2+)</name>
        <dbReference type="ChEBI" id="CHEBI:29105"/>
    </cofactor>
    <text evidence="9 11">Binds 1 zinc ion per subunit.</text>
</comment>
<dbReference type="InterPro" id="IPR001930">
    <property type="entry name" value="Peptidase_M1"/>
</dbReference>
<dbReference type="FunFam" id="1.25.50.20:FF:000002">
    <property type="entry name" value="Aminopeptidase"/>
    <property type="match status" value="1"/>
</dbReference>
<dbReference type="GO" id="GO:0043171">
    <property type="term" value="P:peptide catabolic process"/>
    <property type="evidence" value="ECO:0007669"/>
    <property type="project" value="TreeGrafter"/>
</dbReference>
<evidence type="ECO:0000256" key="2">
    <source>
        <dbReference type="ARBA" id="ARBA00022438"/>
    </source>
</evidence>
<feature type="binding site" evidence="9">
    <location>
        <position position="317"/>
    </location>
    <ligand>
        <name>Zn(2+)</name>
        <dbReference type="ChEBI" id="CHEBI:29105"/>
        <note>catalytic</note>
    </ligand>
</feature>
<evidence type="ECO:0000259" key="12">
    <source>
        <dbReference type="Pfam" id="PF01433"/>
    </source>
</evidence>
<dbReference type="InterPro" id="IPR045357">
    <property type="entry name" value="Aminopeptidase_N-like_N"/>
</dbReference>
<evidence type="ECO:0000256" key="9">
    <source>
        <dbReference type="PIRSR" id="PIRSR634016-3"/>
    </source>
</evidence>
<keyword evidence="4 9" id="KW-0479">Metal-binding</keyword>
<feature type="binding site" evidence="9">
    <location>
        <position position="313"/>
    </location>
    <ligand>
        <name>Zn(2+)</name>
        <dbReference type="ChEBI" id="CHEBI:29105"/>
        <note>catalytic</note>
    </ligand>
</feature>
<dbReference type="STRING" id="101127.A0A1X2GJW7"/>
<reference evidence="15 16" key="1">
    <citation type="submission" date="2016-07" db="EMBL/GenBank/DDBJ databases">
        <title>Pervasive Adenine N6-methylation of Active Genes in Fungi.</title>
        <authorList>
            <consortium name="DOE Joint Genome Institute"/>
            <person name="Mondo S.J."/>
            <person name="Dannebaum R.O."/>
            <person name="Kuo R.C."/>
            <person name="Labutti K."/>
            <person name="Haridas S."/>
            <person name="Kuo A."/>
            <person name="Salamov A."/>
            <person name="Ahrendt S.R."/>
            <person name="Lipzen A."/>
            <person name="Sullivan W."/>
            <person name="Andreopoulos W.B."/>
            <person name="Clum A."/>
            <person name="Lindquist E."/>
            <person name="Daum C."/>
            <person name="Ramamoorthy G.K."/>
            <person name="Gryganskyi A."/>
            <person name="Culley D."/>
            <person name="Magnuson J.K."/>
            <person name="James T.Y."/>
            <person name="O'Malley M.A."/>
            <person name="Stajich J.E."/>
            <person name="Spatafora J.W."/>
            <person name="Visel A."/>
            <person name="Grigoriev I.V."/>
        </authorList>
    </citation>
    <scope>NUCLEOTIDE SEQUENCE [LARGE SCALE GENOMIC DNA]</scope>
    <source>
        <strain evidence="15 16">NRRL 3301</strain>
    </source>
</reference>
<evidence type="ECO:0000256" key="1">
    <source>
        <dbReference type="ARBA" id="ARBA00010136"/>
    </source>
</evidence>
<comment type="caution">
    <text evidence="15">The sequence shown here is derived from an EMBL/GenBank/DDBJ whole genome shotgun (WGS) entry which is preliminary data.</text>
</comment>
<dbReference type="InterPro" id="IPR014782">
    <property type="entry name" value="Peptidase_M1_dom"/>
</dbReference>
<dbReference type="GO" id="GO:0006508">
    <property type="term" value="P:proteolysis"/>
    <property type="evidence" value="ECO:0007669"/>
    <property type="project" value="UniProtKB-KW"/>
</dbReference>
<dbReference type="FunFam" id="2.60.40.1730:FF:000002">
    <property type="entry name" value="Aminopeptidase"/>
    <property type="match status" value="1"/>
</dbReference>
<dbReference type="PANTHER" id="PTHR11533:SF174">
    <property type="entry name" value="PUROMYCIN-SENSITIVE AMINOPEPTIDASE-RELATED"/>
    <property type="match status" value="1"/>
</dbReference>
<comment type="similarity">
    <text evidence="1 11">Belongs to the peptidase M1 family.</text>
</comment>
<dbReference type="Pfam" id="PF01433">
    <property type="entry name" value="Peptidase_M1"/>
    <property type="match status" value="1"/>
</dbReference>
<dbReference type="PANTHER" id="PTHR11533">
    <property type="entry name" value="PROTEASE M1 ZINC METALLOPROTEASE"/>
    <property type="match status" value="1"/>
</dbReference>
<keyword evidence="7 11" id="KW-0482">Metalloprotease</keyword>
<dbReference type="GO" id="GO:0005615">
    <property type="term" value="C:extracellular space"/>
    <property type="evidence" value="ECO:0007669"/>
    <property type="project" value="TreeGrafter"/>
</dbReference>
<dbReference type="AlphaFoldDB" id="A0A1X2GJW7"/>
<evidence type="ECO:0000256" key="8">
    <source>
        <dbReference type="PIRSR" id="PIRSR634016-1"/>
    </source>
</evidence>
<dbReference type="Proteomes" id="UP000242146">
    <property type="component" value="Unassembled WGS sequence"/>
</dbReference>
<dbReference type="InterPro" id="IPR024571">
    <property type="entry name" value="ERAP1-like_C_dom"/>
</dbReference>
<evidence type="ECO:0000256" key="5">
    <source>
        <dbReference type="ARBA" id="ARBA00022801"/>
    </source>
</evidence>
<evidence type="ECO:0000313" key="16">
    <source>
        <dbReference type="Proteomes" id="UP000242146"/>
    </source>
</evidence>
<feature type="site" description="Transition state stabilizer" evidence="10">
    <location>
        <position position="399"/>
    </location>
</feature>
<evidence type="ECO:0000256" key="3">
    <source>
        <dbReference type="ARBA" id="ARBA00022670"/>
    </source>
</evidence>
<dbReference type="GO" id="GO:0008270">
    <property type="term" value="F:zinc ion binding"/>
    <property type="evidence" value="ECO:0007669"/>
    <property type="project" value="UniProtKB-UniRule"/>
</dbReference>
<protein>
    <recommendedName>
        <fullName evidence="11">Aminopeptidase</fullName>
        <ecNumber evidence="11">3.4.11.-</ecNumber>
    </recommendedName>
</protein>
<dbReference type="InterPro" id="IPR050344">
    <property type="entry name" value="Peptidase_M1_aminopeptidases"/>
</dbReference>
<dbReference type="Gene3D" id="2.60.40.1730">
    <property type="entry name" value="tricorn interacting facor f3 domain"/>
    <property type="match status" value="1"/>
</dbReference>
<dbReference type="SUPFAM" id="SSF63737">
    <property type="entry name" value="Leukotriene A4 hydrolase N-terminal domain"/>
    <property type="match status" value="1"/>
</dbReference>
<keyword evidence="3 11" id="KW-0645">Protease</keyword>
<dbReference type="OrthoDB" id="10031169at2759"/>
<name>A0A1X2GJW7_9FUNG</name>
<dbReference type="Pfam" id="PF17900">
    <property type="entry name" value="Peptidase_M1_N"/>
    <property type="match status" value="1"/>
</dbReference>
<dbReference type="Gene3D" id="1.10.390.10">
    <property type="entry name" value="Neutral Protease Domain 2"/>
    <property type="match status" value="1"/>
</dbReference>
<dbReference type="Gene3D" id="1.25.50.20">
    <property type="match status" value="1"/>
</dbReference>